<dbReference type="Pfam" id="PF09721">
    <property type="entry name" value="Exosortase_EpsH"/>
    <property type="match status" value="1"/>
</dbReference>
<dbReference type="AlphaFoldDB" id="A0A4R2L854"/>
<dbReference type="InterPro" id="IPR017540">
    <property type="entry name" value="Exosortase-1"/>
</dbReference>
<feature type="transmembrane region" description="Helical" evidence="8">
    <location>
        <begin position="135"/>
        <end position="152"/>
    </location>
</feature>
<keyword evidence="6 8" id="KW-1133">Transmembrane helix</keyword>
<dbReference type="InterPro" id="IPR026392">
    <property type="entry name" value="Exo/Archaeosortase_dom"/>
</dbReference>
<comment type="subcellular location">
    <subcellularLocation>
        <location evidence="1">Cell membrane</location>
        <topology evidence="1">Multi-pass membrane protein</topology>
    </subcellularLocation>
</comment>
<dbReference type="OrthoDB" id="9797363at2"/>
<keyword evidence="4 8" id="KW-0812">Transmembrane</keyword>
<proteinExistence type="predicted"/>
<organism evidence="10 11">
    <name type="scientific">Plasticicumulans lactativorans</name>
    <dbReference type="NCBI Taxonomy" id="1133106"/>
    <lineage>
        <taxon>Bacteria</taxon>
        <taxon>Pseudomonadati</taxon>
        <taxon>Pseudomonadota</taxon>
        <taxon>Gammaproteobacteria</taxon>
        <taxon>Candidatus Competibacteraceae</taxon>
        <taxon>Plasticicumulans</taxon>
    </lineage>
</organism>
<feature type="transmembrane region" description="Helical" evidence="8">
    <location>
        <begin position="201"/>
        <end position="219"/>
    </location>
</feature>
<dbReference type="EMBL" id="SLWY01000003">
    <property type="protein sequence ID" value="TCO83181.1"/>
    <property type="molecule type" value="Genomic_DNA"/>
</dbReference>
<feature type="transmembrane region" description="Helical" evidence="8">
    <location>
        <begin position="311"/>
        <end position="330"/>
    </location>
</feature>
<dbReference type="InterPro" id="IPR019127">
    <property type="entry name" value="Exosortase"/>
</dbReference>
<dbReference type="GO" id="GO:0006508">
    <property type="term" value="P:proteolysis"/>
    <property type="evidence" value="ECO:0007669"/>
    <property type="project" value="UniProtKB-KW"/>
</dbReference>
<gene>
    <name evidence="10" type="ORF">EV699_103231</name>
</gene>
<feature type="transmembrane region" description="Helical" evidence="8">
    <location>
        <begin position="28"/>
        <end position="53"/>
    </location>
</feature>
<dbReference type="NCBIfam" id="TIGR02914">
    <property type="entry name" value="EpsI_fam"/>
    <property type="match status" value="1"/>
</dbReference>
<evidence type="ECO:0000256" key="5">
    <source>
        <dbReference type="ARBA" id="ARBA00022801"/>
    </source>
</evidence>
<evidence type="ECO:0000256" key="3">
    <source>
        <dbReference type="ARBA" id="ARBA00022670"/>
    </source>
</evidence>
<dbReference type="RefSeq" id="WP_132538989.1">
    <property type="nucleotide sequence ID" value="NZ_SLWY01000003.1"/>
</dbReference>
<evidence type="ECO:0000256" key="2">
    <source>
        <dbReference type="ARBA" id="ARBA00022475"/>
    </source>
</evidence>
<accession>A0A4R2L854</accession>
<dbReference type="NCBIfam" id="TIGR04178">
    <property type="entry name" value="exo_archaeo"/>
    <property type="match status" value="1"/>
</dbReference>
<evidence type="ECO:0000256" key="4">
    <source>
        <dbReference type="ARBA" id="ARBA00022692"/>
    </source>
</evidence>
<keyword evidence="3" id="KW-0645">Protease</keyword>
<reference evidence="10 11" key="1">
    <citation type="submission" date="2019-03" db="EMBL/GenBank/DDBJ databases">
        <title>Genomic Encyclopedia of Type Strains, Phase IV (KMG-IV): sequencing the most valuable type-strain genomes for metagenomic binning, comparative biology and taxonomic classification.</title>
        <authorList>
            <person name="Goeker M."/>
        </authorList>
    </citation>
    <scope>NUCLEOTIDE SEQUENCE [LARGE SCALE GENOMIC DNA]</scope>
    <source>
        <strain evidence="10 11">DSM 25287</strain>
    </source>
</reference>
<keyword evidence="2" id="KW-1003">Cell membrane</keyword>
<keyword evidence="5" id="KW-0378">Hydrolase</keyword>
<keyword evidence="11" id="KW-1185">Reference proteome</keyword>
<dbReference type="InterPro" id="IPR013426">
    <property type="entry name" value="EpsH-like"/>
</dbReference>
<evidence type="ECO:0000313" key="11">
    <source>
        <dbReference type="Proteomes" id="UP000295765"/>
    </source>
</evidence>
<dbReference type="GO" id="GO:0008233">
    <property type="term" value="F:peptidase activity"/>
    <property type="evidence" value="ECO:0007669"/>
    <property type="project" value="UniProtKB-KW"/>
</dbReference>
<evidence type="ECO:0000256" key="8">
    <source>
        <dbReference type="SAM" id="Phobius"/>
    </source>
</evidence>
<evidence type="ECO:0000256" key="7">
    <source>
        <dbReference type="ARBA" id="ARBA00023136"/>
    </source>
</evidence>
<dbReference type="Proteomes" id="UP000295765">
    <property type="component" value="Unassembled WGS sequence"/>
</dbReference>
<feature type="domain" description="Methanolan biosynthesis EpsI" evidence="9">
    <location>
        <begin position="319"/>
        <end position="513"/>
    </location>
</feature>
<dbReference type="GO" id="GO:0005886">
    <property type="term" value="C:plasma membrane"/>
    <property type="evidence" value="ECO:0007669"/>
    <property type="project" value="UniProtKB-SubCell"/>
</dbReference>
<evidence type="ECO:0000259" key="9">
    <source>
        <dbReference type="Pfam" id="PF11984"/>
    </source>
</evidence>
<evidence type="ECO:0000256" key="1">
    <source>
        <dbReference type="ARBA" id="ARBA00004651"/>
    </source>
</evidence>
<evidence type="ECO:0000256" key="6">
    <source>
        <dbReference type="ARBA" id="ARBA00022989"/>
    </source>
</evidence>
<feature type="transmembrane region" description="Helical" evidence="8">
    <location>
        <begin position="265"/>
        <end position="282"/>
    </location>
</feature>
<protein>
    <submittedName>
        <fullName evidence="10">Exosortase A</fullName>
    </submittedName>
</protein>
<dbReference type="NCBIfam" id="TIGR03109">
    <property type="entry name" value="exosort_XrtA"/>
    <property type="match status" value="1"/>
</dbReference>
<feature type="transmembrane region" description="Helical" evidence="8">
    <location>
        <begin position="87"/>
        <end position="106"/>
    </location>
</feature>
<name>A0A4R2L854_9GAMM</name>
<sequence>MAVPADKPLADLSAAEQTRRAGIWRHPLVALGAGLLALFILFHDTLAAMAAIWWRSDTFAHGMLIGPIVVYMLAGRRTEIGRITPRPDSAGVLALLALSLGWAVAAAAEVGVVQQLALAVMVPAMVWAVLGRRVLWAAAFPLAYLLFAVPMGESLVEPLQDFTAVFTVKALRLSGIPVFSEGRYITTPTGNFEVAEACSGIRYLIASVALGCLYAYLTYRAAWRRLAFIALAIVMPIVANGVRAYGIVMIALLSDMKLATGVDHIIYGWLFFGLVVMLMFWIGRFWADDTAVAGAAAAVPPDSAPAPTRRALGGMLAAALLATAAGPILVMRLDEAQRDATVTLPTPPAADGAWPVTAAGEWRHTYRNAAGQVRADYLRDGGEGRVQFLAAAYPARRGAAPLVSSGNLLYDAEQWIHAGEELRTVSVAGQAFEVRELRLISGERRRMIWSWYAIGPRHVVSMPAAKAWQAWESLTGGPRRDLVVALATASADRPDEARERLTAFVAAHWQTLREQYVAAP</sequence>
<feature type="transmembrane region" description="Helical" evidence="8">
    <location>
        <begin position="112"/>
        <end position="130"/>
    </location>
</feature>
<dbReference type="NCBIfam" id="TIGR02602">
    <property type="entry name" value="8TM_EpsH"/>
    <property type="match status" value="1"/>
</dbReference>
<feature type="transmembrane region" description="Helical" evidence="8">
    <location>
        <begin position="59"/>
        <end position="75"/>
    </location>
</feature>
<keyword evidence="7 8" id="KW-0472">Membrane</keyword>
<dbReference type="Pfam" id="PF11984">
    <property type="entry name" value="DUF3485"/>
    <property type="match status" value="1"/>
</dbReference>
<evidence type="ECO:0000313" key="10">
    <source>
        <dbReference type="EMBL" id="TCO83181.1"/>
    </source>
</evidence>
<feature type="transmembrane region" description="Helical" evidence="8">
    <location>
        <begin position="226"/>
        <end position="253"/>
    </location>
</feature>
<comment type="caution">
    <text evidence="10">The sequence shown here is derived from an EMBL/GenBank/DDBJ whole genome shotgun (WGS) entry which is preliminary data.</text>
</comment>
<dbReference type="InterPro" id="IPR014263">
    <property type="entry name" value="Methanolan_biosynth_EpsI"/>
</dbReference>